<reference evidence="1 2" key="1">
    <citation type="journal article" date="2017" name="Front. Microbiol.">
        <title>New Insights into the Diversity of the Genus Faecalibacterium.</title>
        <authorList>
            <person name="Benevides L."/>
            <person name="Burman S."/>
            <person name="Martin R."/>
            <person name="Robert V."/>
            <person name="Thomas M."/>
            <person name="Miquel S."/>
            <person name="Chain F."/>
            <person name="Sokol H."/>
            <person name="Bermudez-Humaran L.G."/>
            <person name="Morrison M."/>
            <person name="Langella P."/>
            <person name="Azevedo V.A."/>
            <person name="Chatel J.M."/>
            <person name="Soares S."/>
        </authorList>
    </citation>
    <scope>NUCLEOTIDE SEQUENCE [LARGE SCALE GENOMIC DNA]</scope>
    <source>
        <strain evidence="2">CNCM I-4541</strain>
    </source>
</reference>
<dbReference type="Proteomes" id="UP000220959">
    <property type="component" value="Unassembled WGS sequence"/>
</dbReference>
<name>A0ACC9CY84_9FIRM</name>
<keyword evidence="2" id="KW-1185">Reference proteome</keyword>
<organism evidence="1 2">
    <name type="scientific">Faecalibacterium langellae</name>
    <dbReference type="NCBI Taxonomy" id="3435293"/>
    <lineage>
        <taxon>Bacteria</taxon>
        <taxon>Bacillati</taxon>
        <taxon>Bacillota</taxon>
        <taxon>Clostridia</taxon>
        <taxon>Eubacteriales</taxon>
        <taxon>Oscillospiraceae</taxon>
        <taxon>Faecalibacterium</taxon>
    </lineage>
</organism>
<gene>
    <name evidence="1" type="ORF">CGS49_12025</name>
</gene>
<evidence type="ECO:0000313" key="2">
    <source>
        <dbReference type="Proteomes" id="UP000220959"/>
    </source>
</evidence>
<sequence>MELKIFRDTLPQAGADCTVKAELPLETEILISDYLPPVFKLVKCFAKPVVLQKQLQPGRLTLEGYLRCTVFYQGEDGAGLCQTEQKLPFTKQLEVPELPAASWTALVEGQTEYLNCRAVNPHRIEVRGAFGLIVTLRTQSPAEVITALADGGIEQRLQTLTGVRSAAVLEKLVTVEGELVFAKRPAAILDITGTASVREIKLLSGKAVVKGEIRALCAWRAEGETALQSQAAALPFNQVVDLDGVTEDCRCLCVLEPVGFTLAEGEQDAASQLTVNVMMHLHAWRPFQLQTVADAFSTQFETAITPQELAVEQLACTLNETAAATASGPLPDAGAQLRACFVSYGPAQASMTAEGAVLTARAVATAFAENSLGELESYEKTMELRFPLAAECPPGAQLSAECWLSTENVQCSCAGGTLEVTVTARAEGAILCRTVQQGIGSIELGDELTPPDPEIALRIYYAQAGEELFAIARRFHVSPAQMRAANGLDADMQTLPQAQHFLVPGV</sequence>
<comment type="caution">
    <text evidence="1">The sequence shown here is derived from an EMBL/GenBank/DDBJ whole genome shotgun (WGS) entry which is preliminary data.</text>
</comment>
<proteinExistence type="predicted"/>
<protein>
    <submittedName>
        <fullName evidence="1">Uncharacterized protein</fullName>
    </submittedName>
</protein>
<evidence type="ECO:0000313" key="1">
    <source>
        <dbReference type="EMBL" id="PDX60698.1"/>
    </source>
</evidence>
<dbReference type="EMBL" id="NMTR01000021">
    <property type="protein sequence ID" value="PDX60698.1"/>
    <property type="molecule type" value="Genomic_DNA"/>
</dbReference>
<accession>A0ACC9CY84</accession>